<organism evidence="4 5">
    <name type="scientific">Pilimelia anulata</name>
    <dbReference type="NCBI Taxonomy" id="53371"/>
    <lineage>
        <taxon>Bacteria</taxon>
        <taxon>Bacillati</taxon>
        <taxon>Actinomycetota</taxon>
        <taxon>Actinomycetes</taxon>
        <taxon>Micromonosporales</taxon>
        <taxon>Micromonosporaceae</taxon>
        <taxon>Pilimelia</taxon>
    </lineage>
</organism>
<comment type="caution">
    <text evidence="4">The sequence shown here is derived from an EMBL/GenBank/DDBJ whole genome shotgun (WGS) entry which is preliminary data.</text>
</comment>
<name>A0A8J3BA46_9ACTN</name>
<reference evidence="4" key="1">
    <citation type="journal article" date="2014" name="Int. J. Syst. Evol. Microbiol.">
        <title>Complete genome sequence of Corynebacterium casei LMG S-19264T (=DSM 44701T), isolated from a smear-ripened cheese.</title>
        <authorList>
            <consortium name="US DOE Joint Genome Institute (JGI-PGF)"/>
            <person name="Walter F."/>
            <person name="Albersmeier A."/>
            <person name="Kalinowski J."/>
            <person name="Ruckert C."/>
        </authorList>
    </citation>
    <scope>NUCLEOTIDE SEQUENCE</scope>
    <source>
        <strain evidence="4">JCM 3090</strain>
    </source>
</reference>
<dbReference type="Pfam" id="PF25547">
    <property type="entry name" value="WXG100_2"/>
    <property type="match status" value="1"/>
</dbReference>
<protein>
    <recommendedName>
        <fullName evidence="6">Tox-PL domain-containing protein</fullName>
    </recommendedName>
</protein>
<dbReference type="RefSeq" id="WP_189171686.1">
    <property type="nucleotide sequence ID" value="NZ_BMQB01000010.1"/>
</dbReference>
<reference evidence="4" key="2">
    <citation type="submission" date="2020-09" db="EMBL/GenBank/DDBJ databases">
        <authorList>
            <person name="Sun Q."/>
            <person name="Ohkuma M."/>
        </authorList>
    </citation>
    <scope>NUCLEOTIDE SEQUENCE</scope>
    <source>
        <strain evidence="4">JCM 3090</strain>
    </source>
</reference>
<feature type="compositionally biased region" description="Low complexity" evidence="1">
    <location>
        <begin position="485"/>
        <end position="502"/>
    </location>
</feature>
<evidence type="ECO:0000256" key="1">
    <source>
        <dbReference type="SAM" id="MobiDB-lite"/>
    </source>
</evidence>
<feature type="compositionally biased region" description="Basic and acidic residues" evidence="1">
    <location>
        <begin position="680"/>
        <end position="705"/>
    </location>
</feature>
<keyword evidence="5" id="KW-1185">Reference proteome</keyword>
<dbReference type="Proteomes" id="UP000649739">
    <property type="component" value="Unassembled WGS sequence"/>
</dbReference>
<feature type="compositionally biased region" description="Pro residues" evidence="1">
    <location>
        <begin position="986"/>
        <end position="1005"/>
    </location>
</feature>
<feature type="region of interest" description="Disordered" evidence="1">
    <location>
        <begin position="968"/>
        <end position="1008"/>
    </location>
</feature>
<feature type="compositionally biased region" description="Low complexity" evidence="1">
    <location>
        <begin position="583"/>
        <end position="627"/>
    </location>
</feature>
<dbReference type="InterPro" id="IPR057746">
    <property type="entry name" value="CpnT-like_N"/>
</dbReference>
<evidence type="ECO:0000313" key="5">
    <source>
        <dbReference type="Proteomes" id="UP000649739"/>
    </source>
</evidence>
<dbReference type="EMBL" id="BMQB01000010">
    <property type="protein sequence ID" value="GGK05642.1"/>
    <property type="molecule type" value="Genomic_DNA"/>
</dbReference>
<dbReference type="Pfam" id="PF15644">
    <property type="entry name" value="Gln_amidase"/>
    <property type="match status" value="1"/>
</dbReference>
<evidence type="ECO:0000313" key="4">
    <source>
        <dbReference type="EMBL" id="GGK05642.1"/>
    </source>
</evidence>
<dbReference type="InterPro" id="IPR028908">
    <property type="entry name" value="Tox-PL_dom"/>
</dbReference>
<accession>A0A8J3BA46</accession>
<evidence type="ECO:0008006" key="6">
    <source>
        <dbReference type="Google" id="ProtNLM"/>
    </source>
</evidence>
<feature type="domain" description="Tox-PL" evidence="2">
    <location>
        <begin position="812"/>
        <end position="937"/>
    </location>
</feature>
<feature type="compositionally biased region" description="Basic and acidic residues" evidence="1">
    <location>
        <begin position="422"/>
        <end position="444"/>
    </location>
</feature>
<feature type="compositionally biased region" description="Low complexity" evidence="1">
    <location>
        <begin position="363"/>
        <end position="376"/>
    </location>
</feature>
<feature type="compositionally biased region" description="Low complexity" evidence="1">
    <location>
        <begin position="248"/>
        <end position="264"/>
    </location>
</feature>
<feature type="domain" description="Outer membrane channel protein CpnT-like N-terminal" evidence="3">
    <location>
        <begin position="9"/>
        <end position="164"/>
    </location>
</feature>
<proteinExistence type="predicted"/>
<gene>
    <name evidence="4" type="ORF">GCM10010123_39480</name>
</gene>
<sequence>MTGLPRPLPDPADWAWGEPPWITTAVAAAAERWPRVDERRLFDLADQWFALALALHEPRDDAARAGERLLDLIGDGAAAEAARTGWARLVDGAPGPLDSVPEEAHRLGTWAESAGCAAEAAKLTAWEHLADLAADLVVVDLASALTDGAAAPVAEVLVAAAGERIGAIVDVLAATLAETVPAGGVPLPATHALPSAAFPAGFAADAFPPDAELAAFPAAADPRPDAGTPALGSVGPGAGVLAVGAAGAARPGPAAAGDAPAAGGRESGGGGPAGAPGGGRDGATQLTDTATQLTDAATTQLTDTASRLTDAAAHSPDAGVPTAVTPAPATSTPAAESGPVADRDRAAGGVRPVPAEQLRPADDAGGAADGPARVPATAGSVPAPRTGTEDPGGSTLPAASRWLSGIRRAGRGRGPATPSTPDTDHHVADPHVADPHGGDPHGGDPHGAGPRSPGHPGADPRAVVPPGGGSGGPRLRLADSARVRPAAAPESPAGAPAPSDPTAVRDTAGPSGDPRPTGAATAAPRAGTAAPRDRAAAPAGRAAGFPVPPAPDAPSTGRPAPDDSPTAHPAPDGSPTGLPAPVGAPAARADGGIRPAPAGAPAAAPAPAARRAPDGAAALRPAPAAPDVQPDRLPQFGTPPAGTPRVRTAPDPGRPHTEPPENHTPGARPPGDRPAGGHIPGDHTPDDHAPGDHHAGDRPPGDHPADAPPAEHPPGSASRRPAADPADAAPPAAPAPTRPVVADDDSPVTRTRRYDAPGGHHRPPAAHQDAVDRAVPRAPDGTPLRHADPRTAGYLPLLNPWIPGAADPTRLTNATDCALAFFDTWARGRPRVAAGRVRDGYRTGDPLGAGTPDDGPARIAAVAGGAFQNLCPLVTGATVEAARAAVNHALRNLHMHLRALGPGAFAFLVHGWEGGNAHTWVAANQDHAILYVDPLVGQLAEAPLYGHYGRPYDGNVVVLDALVVGPDGTPRPLPQHPPGLLAAPAGPAPQPPAPPAEPAPEPPAEPDLDLLMLDAPELAAAIVAGTGVRDALRAESSAVAMLWCVRGELAAGECTGGAPAAEAVQPGFDPARRHDPAYAGEFLDRLLAAAPAARAELAELAARAAGGRAPVAAAAAPDRDAAAALVRGWHGDAARLVELAGVRVEAPDPAALRAVRDAVRADPAAVVLAVEDGLDGQVPGGYPDVRLTVRTGAGHVGVIRLCLRDVVRADRYGEALSRLRARIAADPGGDSPARELVVDGLARLRREVFAATDPAGRAGERGGPRYYRWRLVPVKVVDGVGWRLAPGTGGWEPLPAPALAALAGERDPLTRRLDRAAFVQEVEAERARLLRGVGPAAALYAVARAIRQRAAAADRPLTAEERGWVVGIARRTYALTEADLADRAQPGADPRPEVADTL</sequence>
<feature type="region of interest" description="Disordered" evidence="1">
    <location>
        <begin position="248"/>
        <end position="285"/>
    </location>
</feature>
<feature type="compositionally biased region" description="Low complexity" evidence="1">
    <location>
        <begin position="512"/>
        <end position="545"/>
    </location>
</feature>
<evidence type="ECO:0000259" key="2">
    <source>
        <dbReference type="Pfam" id="PF15644"/>
    </source>
</evidence>
<feature type="compositionally biased region" description="Low complexity" evidence="1">
    <location>
        <begin position="713"/>
        <end position="730"/>
    </location>
</feature>
<feature type="region of interest" description="Disordered" evidence="1">
    <location>
        <begin position="308"/>
        <end position="792"/>
    </location>
</feature>
<feature type="compositionally biased region" description="Gly residues" evidence="1">
    <location>
        <begin position="265"/>
        <end position="281"/>
    </location>
</feature>
<feature type="compositionally biased region" description="Low complexity" evidence="1">
    <location>
        <begin position="316"/>
        <end position="339"/>
    </location>
</feature>
<evidence type="ECO:0000259" key="3">
    <source>
        <dbReference type="Pfam" id="PF25547"/>
    </source>
</evidence>